<accession>A0A2U1JF45</accession>
<sequence length="692" mass="79611">MDESDSQLNFLVEQKVPLNFVAEYLINAALQNKAYNPSEEDLVFIKKMAQQNPEKPVSYEDLKLMLDTIGFSTNDSQNISETTRSPQITSYPPQSNSENDQIIPSTELNQENNFTRNIETQDNVEQAVENTSNAFQETNSMASDFPETFSINNIVSDYNDSTNLENTQKTDPEWAHDVAENGIKRFGLGIKNDVVSPITRRRLSFRTEKIKSQSETDTESLIKERDNLRLELERLQKKNTISRRDLEISNHENYETQKKLQEKINQDKLQLNSLITKLEQLKDAKSTKEERVEMEEEIQRLAVKVSNSEARQRKLQKELNSQTVKVENLVQQLNAHIDEKKQLKSKLNEIISEKMKTEKNAQLILEKSKEMENKLLEVESINRKFAESQNSINHYKEQIDQLLKELEQTREAAEFSNTIYEDHKTQKHDPDPTNLPAISADSHEQMIFNSTDVRWVLDLFSRCPPNEFKLVSDCWKQLCTINGSGNGDGDSFQEDLVGGLLQSDFLRILRLFLSNSNSEKNFSSLILKSKNSELVKVLKPILDGHNPNNSDNSESIPTTSLGVSTGNGLTILKQEISDIDQNRTSSSYFTNIRFMLYFIITCFLGFLYYSHYHSDYRNSAFPRTPANELDEGMPPITNYSPEFYEQTSNISNNTPVLPSSTWKLRKPNYLPGFIFYWIKLISSNENDPDMPT</sequence>
<feature type="transmembrane region" description="Helical" evidence="3">
    <location>
        <begin position="588"/>
        <end position="609"/>
    </location>
</feature>
<gene>
    <name evidence="4" type="ORF">BB558_000208</name>
</gene>
<name>A0A2U1JF45_SMIAN</name>
<feature type="coiled-coil region" evidence="1">
    <location>
        <begin position="218"/>
        <end position="416"/>
    </location>
</feature>
<proteinExistence type="predicted"/>
<evidence type="ECO:0000313" key="5">
    <source>
        <dbReference type="Proteomes" id="UP000245591"/>
    </source>
</evidence>
<keyword evidence="3" id="KW-1133">Transmembrane helix</keyword>
<keyword evidence="3" id="KW-0812">Transmembrane</keyword>
<evidence type="ECO:0000256" key="1">
    <source>
        <dbReference type="SAM" id="Coils"/>
    </source>
</evidence>
<comment type="caution">
    <text evidence="4">The sequence shown here is derived from an EMBL/GenBank/DDBJ whole genome shotgun (WGS) entry which is preliminary data.</text>
</comment>
<feature type="region of interest" description="Disordered" evidence="2">
    <location>
        <begin position="75"/>
        <end position="101"/>
    </location>
</feature>
<keyword evidence="1" id="KW-0175">Coiled coil</keyword>
<organism evidence="4 5">
    <name type="scientific">Smittium angustum</name>
    <dbReference type="NCBI Taxonomy" id="133377"/>
    <lineage>
        <taxon>Eukaryota</taxon>
        <taxon>Fungi</taxon>
        <taxon>Fungi incertae sedis</taxon>
        <taxon>Zoopagomycota</taxon>
        <taxon>Kickxellomycotina</taxon>
        <taxon>Harpellomycetes</taxon>
        <taxon>Harpellales</taxon>
        <taxon>Legeriomycetaceae</taxon>
        <taxon>Smittium</taxon>
    </lineage>
</organism>
<dbReference type="EMBL" id="MBFU01000010">
    <property type="protein sequence ID" value="PWA03624.1"/>
    <property type="molecule type" value="Genomic_DNA"/>
</dbReference>
<evidence type="ECO:0000256" key="2">
    <source>
        <dbReference type="SAM" id="MobiDB-lite"/>
    </source>
</evidence>
<protein>
    <submittedName>
        <fullName evidence="4">Uncharacterized protein</fullName>
    </submittedName>
</protein>
<evidence type="ECO:0000256" key="3">
    <source>
        <dbReference type="SAM" id="Phobius"/>
    </source>
</evidence>
<keyword evidence="5" id="KW-1185">Reference proteome</keyword>
<evidence type="ECO:0000313" key="4">
    <source>
        <dbReference type="EMBL" id="PWA03624.1"/>
    </source>
</evidence>
<keyword evidence="3" id="KW-0472">Membrane</keyword>
<dbReference type="AlphaFoldDB" id="A0A2U1JF45"/>
<reference evidence="4 5" key="1">
    <citation type="journal article" date="2018" name="MBio">
        <title>Comparative Genomics Reveals the Core Gene Toolbox for the Fungus-Insect Symbiosis.</title>
        <authorList>
            <person name="Wang Y."/>
            <person name="Stata M."/>
            <person name="Wang W."/>
            <person name="Stajich J.E."/>
            <person name="White M.M."/>
            <person name="Moncalvo J.M."/>
        </authorList>
    </citation>
    <scope>NUCLEOTIDE SEQUENCE [LARGE SCALE GENOMIC DNA]</scope>
    <source>
        <strain evidence="4 5">AUS-126-30</strain>
    </source>
</reference>
<dbReference type="Proteomes" id="UP000245591">
    <property type="component" value="Unassembled WGS sequence"/>
</dbReference>